<protein>
    <submittedName>
        <fullName evidence="3">Heterokaryon incompatibility protein-domain-containing protein</fullName>
    </submittedName>
</protein>
<feature type="domain" description="Heterokaryon incompatibility" evidence="2">
    <location>
        <begin position="111"/>
        <end position="258"/>
    </location>
</feature>
<gene>
    <name evidence="3" type="ORF">EDB81DRAFT_789364</name>
</gene>
<organism evidence="3 4">
    <name type="scientific">Dactylonectria macrodidyma</name>
    <dbReference type="NCBI Taxonomy" id="307937"/>
    <lineage>
        <taxon>Eukaryota</taxon>
        <taxon>Fungi</taxon>
        <taxon>Dikarya</taxon>
        <taxon>Ascomycota</taxon>
        <taxon>Pezizomycotina</taxon>
        <taxon>Sordariomycetes</taxon>
        <taxon>Hypocreomycetidae</taxon>
        <taxon>Hypocreales</taxon>
        <taxon>Nectriaceae</taxon>
        <taxon>Dactylonectria</taxon>
    </lineage>
</organism>
<evidence type="ECO:0000313" key="4">
    <source>
        <dbReference type="Proteomes" id="UP000738349"/>
    </source>
</evidence>
<dbReference type="Proteomes" id="UP000738349">
    <property type="component" value="Unassembled WGS sequence"/>
</dbReference>
<dbReference type="Pfam" id="PF06985">
    <property type="entry name" value="HET"/>
    <property type="match status" value="1"/>
</dbReference>
<feature type="region of interest" description="Disordered" evidence="1">
    <location>
        <begin position="578"/>
        <end position="610"/>
    </location>
</feature>
<reference evidence="3" key="1">
    <citation type="journal article" date="2021" name="Nat. Commun.">
        <title>Genetic determinants of endophytism in the Arabidopsis root mycobiome.</title>
        <authorList>
            <person name="Mesny F."/>
            <person name="Miyauchi S."/>
            <person name="Thiergart T."/>
            <person name="Pickel B."/>
            <person name="Atanasova L."/>
            <person name="Karlsson M."/>
            <person name="Huettel B."/>
            <person name="Barry K.W."/>
            <person name="Haridas S."/>
            <person name="Chen C."/>
            <person name="Bauer D."/>
            <person name="Andreopoulos W."/>
            <person name="Pangilinan J."/>
            <person name="LaButti K."/>
            <person name="Riley R."/>
            <person name="Lipzen A."/>
            <person name="Clum A."/>
            <person name="Drula E."/>
            <person name="Henrissat B."/>
            <person name="Kohler A."/>
            <person name="Grigoriev I.V."/>
            <person name="Martin F.M."/>
            <person name="Hacquard S."/>
        </authorList>
    </citation>
    <scope>NUCLEOTIDE SEQUENCE</scope>
    <source>
        <strain evidence="3">MPI-CAGE-AT-0147</strain>
    </source>
</reference>
<comment type="caution">
    <text evidence="3">The sequence shown here is derived from an EMBL/GenBank/DDBJ whole genome shotgun (WGS) entry which is preliminary data.</text>
</comment>
<dbReference type="EMBL" id="JAGMUV010000006">
    <property type="protein sequence ID" value="KAH7152604.1"/>
    <property type="molecule type" value="Genomic_DNA"/>
</dbReference>
<dbReference type="OrthoDB" id="265717at2759"/>
<dbReference type="InterPro" id="IPR052895">
    <property type="entry name" value="HetReg/Transcr_Mod"/>
</dbReference>
<keyword evidence="4" id="KW-1185">Reference proteome</keyword>
<dbReference type="InterPro" id="IPR010730">
    <property type="entry name" value="HET"/>
</dbReference>
<evidence type="ECO:0000259" key="2">
    <source>
        <dbReference type="Pfam" id="PF06985"/>
    </source>
</evidence>
<dbReference type="AlphaFoldDB" id="A0A9P9F3R9"/>
<dbReference type="PANTHER" id="PTHR24148:SF64">
    <property type="entry name" value="HETEROKARYON INCOMPATIBILITY DOMAIN-CONTAINING PROTEIN"/>
    <property type="match status" value="1"/>
</dbReference>
<sequence length="759" mass="85653">MNPNFPYKPLLKESEEIRLLTISPIRLAFKHEGEDDSAAEPLIECQLDHYSLKDYFPPYKSWLDRTTCDLKLRPRKWNAYVEGWAERSALTKAEQETRAKTARNRFRWGDYWALSYVWGDPSKRKPILLNGTQFSVTQNLYQALCRLAEEPQHVIDGAKLWVDAICINQADLSERENEVARMGDIYSLARGVDVWLGLPLSEDQGRAIQSWQELYNINGDKGPEELLRTDVGAGGAIVHSVVRLSFEPYWERVWVIQELALASRDSLFFYGEVRLSLDEMYSMIRFAGLYGNWDGHYASGNATHISYSLSATASLRRASELVTRAILPVVSQSDTSEEKKDPLVDCQQLLSLMAGGKATDLRDKAYGIKALMPSGISARILPDYSATKEVVWSRFTKAIIEESDNLNILASTKLLASNSLPSWVLNLDSPRDGGFRDCRASGFINAQFRFSEDSMILHCQGLRVDTIASIGALPKLDSKLNKGSTVKFDFPEILRQSVESENREYVDIDDDIRLSMLQVLMGDASLTLDDLDGPTIFDFPIIDFMSIMEKLNSSLIMGDGNEEYQGNYLRQKILDEHGKEDTTSPTGSPSHDGHERELDEDYSHEFEEDDITPEEAAQEWLAYTVEYWRHLAMFSMWRRANAGFKVGNYELADFFHWSSKRPPRDKEGFAGLVERAGLVSSPRTLVMTKEGQMGLASAAVQPGDGIYVVMGCDWPLAMRARAGDLEIAGNCFITGLMQGDAVLELSVKDWDSIDWLTIR</sequence>
<feature type="compositionally biased region" description="Basic and acidic residues" evidence="1">
    <location>
        <begin position="591"/>
        <end position="605"/>
    </location>
</feature>
<evidence type="ECO:0000313" key="3">
    <source>
        <dbReference type="EMBL" id="KAH7152604.1"/>
    </source>
</evidence>
<dbReference type="PANTHER" id="PTHR24148">
    <property type="entry name" value="ANKYRIN REPEAT DOMAIN-CONTAINING PROTEIN 39 HOMOLOG-RELATED"/>
    <property type="match status" value="1"/>
</dbReference>
<name>A0A9P9F3R9_9HYPO</name>
<accession>A0A9P9F3R9</accession>
<proteinExistence type="predicted"/>
<evidence type="ECO:0000256" key="1">
    <source>
        <dbReference type="SAM" id="MobiDB-lite"/>
    </source>
</evidence>